<dbReference type="Pfam" id="PF04299">
    <property type="entry name" value="FMN_bind_2"/>
    <property type="match status" value="1"/>
</dbReference>
<dbReference type="EMBL" id="QTUC01000001">
    <property type="protein sequence ID" value="REF34930.1"/>
    <property type="molecule type" value="Genomic_DNA"/>
</dbReference>
<dbReference type="AlphaFoldDB" id="A0A3D9V3Z8"/>
<reference evidence="1 2" key="1">
    <citation type="submission" date="2018-08" db="EMBL/GenBank/DDBJ databases">
        <title>Sequencing the genomes of 1000 actinobacteria strains.</title>
        <authorList>
            <person name="Klenk H.-P."/>
        </authorList>
    </citation>
    <scope>NUCLEOTIDE SEQUENCE [LARGE SCALE GENOMIC DNA]</scope>
    <source>
        <strain evidence="1 2">DSM 22891</strain>
    </source>
</reference>
<evidence type="ECO:0000313" key="1">
    <source>
        <dbReference type="EMBL" id="REF34930.1"/>
    </source>
</evidence>
<gene>
    <name evidence="1" type="ORF">DFJ64_0296</name>
</gene>
<comment type="caution">
    <text evidence="1">The sequence shown here is derived from an EMBL/GenBank/DDBJ whole genome shotgun (WGS) entry which is preliminary data.</text>
</comment>
<proteinExistence type="predicted"/>
<accession>A0A3D9V3Z8</accession>
<dbReference type="Proteomes" id="UP000256485">
    <property type="component" value="Unassembled WGS sequence"/>
</dbReference>
<dbReference type="SUPFAM" id="SSF50475">
    <property type="entry name" value="FMN-binding split barrel"/>
    <property type="match status" value="1"/>
</dbReference>
<dbReference type="RefSeq" id="WP_115848807.1">
    <property type="nucleotide sequence ID" value="NZ_QTUC01000001.1"/>
</dbReference>
<sequence>MLIHPWDQAADEEWRSWLAEHDFGQLVASGRDRDVPVVVPTHFVFDGIATAWLHLARPNPVWPLLEANPRCVLSVVDDYVYATAAWQAEPGSPPELGVPTSYYATVQLICDVRIIDDPEEKAALLNRQLAHFEPNSGRVPVSTTGPDRRLLPGLRGAELTVTDVRAKFKYAGTKEPAHRRQIAARLRARGGRFDAAACAHILRRLEAAEPAAAAGRPR</sequence>
<organism evidence="1 2">
    <name type="scientific">Thermasporomyces composti</name>
    <dbReference type="NCBI Taxonomy" id="696763"/>
    <lineage>
        <taxon>Bacteria</taxon>
        <taxon>Bacillati</taxon>
        <taxon>Actinomycetota</taxon>
        <taxon>Actinomycetes</taxon>
        <taxon>Propionibacteriales</taxon>
        <taxon>Nocardioidaceae</taxon>
        <taxon>Thermasporomyces</taxon>
    </lineage>
</organism>
<dbReference type="InterPro" id="IPR007396">
    <property type="entry name" value="TR_PAI2-type"/>
</dbReference>
<dbReference type="PANTHER" id="PTHR35802">
    <property type="entry name" value="PROTEASE SYNTHASE AND SPORULATION PROTEIN PAI 2"/>
    <property type="match status" value="1"/>
</dbReference>
<dbReference type="InterPro" id="IPR012349">
    <property type="entry name" value="Split_barrel_FMN-bd"/>
</dbReference>
<evidence type="ECO:0000313" key="2">
    <source>
        <dbReference type="Proteomes" id="UP000256485"/>
    </source>
</evidence>
<keyword evidence="2" id="KW-1185">Reference proteome</keyword>
<dbReference type="OrthoDB" id="9794948at2"/>
<name>A0A3D9V3Z8_THECX</name>
<dbReference type="PANTHER" id="PTHR35802:SF1">
    <property type="entry name" value="PROTEASE SYNTHASE AND SPORULATION PROTEIN PAI 2"/>
    <property type="match status" value="1"/>
</dbReference>
<protein>
    <submittedName>
        <fullName evidence="1">PaiB family negative transcriptional regulator</fullName>
    </submittedName>
</protein>
<dbReference type="Gene3D" id="2.30.110.10">
    <property type="entry name" value="Electron Transport, Fmn-binding Protein, Chain A"/>
    <property type="match status" value="1"/>
</dbReference>